<comment type="caution">
    <text evidence="9">Lacks conserved residue(s) required for the propagation of feature annotation.</text>
</comment>
<dbReference type="GO" id="GO:0005737">
    <property type="term" value="C:cytoplasm"/>
    <property type="evidence" value="ECO:0007669"/>
    <property type="project" value="UniProtKB-SubCell"/>
</dbReference>
<dbReference type="InterPro" id="IPR003697">
    <property type="entry name" value="Maf-like"/>
</dbReference>
<keyword evidence="3 9" id="KW-0378">Hydrolase</keyword>
<evidence type="ECO:0000256" key="9">
    <source>
        <dbReference type="HAMAP-Rule" id="MF_00528"/>
    </source>
</evidence>
<comment type="catalytic activity">
    <reaction evidence="5 9">
        <text>N(7)-methyl-GTP + H2O = N(7)-methyl-GMP + diphosphate + H(+)</text>
        <dbReference type="Rhea" id="RHEA:58744"/>
        <dbReference type="ChEBI" id="CHEBI:15377"/>
        <dbReference type="ChEBI" id="CHEBI:15378"/>
        <dbReference type="ChEBI" id="CHEBI:33019"/>
        <dbReference type="ChEBI" id="CHEBI:58285"/>
        <dbReference type="ChEBI" id="CHEBI:87133"/>
    </reaction>
</comment>
<evidence type="ECO:0000313" key="11">
    <source>
        <dbReference type="Proteomes" id="UP000248886"/>
    </source>
</evidence>
<evidence type="ECO:0000256" key="5">
    <source>
        <dbReference type="ARBA" id="ARBA00050213"/>
    </source>
</evidence>
<comment type="subcellular location">
    <subcellularLocation>
        <location evidence="1 9">Cytoplasm</location>
    </subcellularLocation>
</comment>
<protein>
    <recommendedName>
        <fullName evidence="8 9">7-methyl-GTP pyrophosphatase</fullName>
        <shortName evidence="9">m(7)GTP pyrophosphatase</shortName>
        <ecNumber evidence="9">3.6.1.-</ecNumber>
    </recommendedName>
</protein>
<evidence type="ECO:0000256" key="8">
    <source>
        <dbReference type="ARBA" id="ARBA00068163"/>
    </source>
</evidence>
<evidence type="ECO:0000256" key="6">
    <source>
        <dbReference type="ARBA" id="ARBA00053369"/>
    </source>
</evidence>
<comment type="similarity">
    <text evidence="7 9">Belongs to the Maf family. YceF subfamily.</text>
</comment>
<dbReference type="SUPFAM" id="SSF52972">
    <property type="entry name" value="ITPase-like"/>
    <property type="match status" value="1"/>
</dbReference>
<dbReference type="InterPro" id="IPR029001">
    <property type="entry name" value="ITPase-like_fam"/>
</dbReference>
<dbReference type="GeneID" id="65281038"/>
<reference evidence="10 11" key="1">
    <citation type="submission" date="2018-06" db="EMBL/GenBank/DDBJ databases">
        <title>Draft sequence of Acidithiobacillus ferrooxidans CCM 4253.</title>
        <authorList>
            <person name="Moya-Beltran A."/>
            <person name="Castro M."/>
            <person name="Covarrubias P.C."/>
            <person name="Issotta F."/>
            <person name="Janiczek O."/>
            <person name="Mandl M."/>
            <person name="Kucera J."/>
            <person name="Quatrini R."/>
        </authorList>
    </citation>
    <scope>NUCLEOTIDE SEQUENCE [LARGE SCALE GENOMIC DNA]</scope>
    <source>
        <strain evidence="10 11">CCM 4253</strain>
    </source>
</reference>
<proteinExistence type="inferred from homology"/>
<evidence type="ECO:0000256" key="3">
    <source>
        <dbReference type="ARBA" id="ARBA00022801"/>
    </source>
</evidence>
<dbReference type="PANTHER" id="PTHR43213">
    <property type="entry name" value="BIFUNCTIONAL DTTP/UTP PYROPHOSPHATASE/METHYLTRANSFERASE PROTEIN-RELATED"/>
    <property type="match status" value="1"/>
</dbReference>
<organism evidence="10 11">
    <name type="scientific">Acidithiobacillus ferrooxidans</name>
    <name type="common">Thiobacillus ferrooxidans</name>
    <dbReference type="NCBI Taxonomy" id="920"/>
    <lineage>
        <taxon>Bacteria</taxon>
        <taxon>Pseudomonadati</taxon>
        <taxon>Pseudomonadota</taxon>
        <taxon>Acidithiobacillia</taxon>
        <taxon>Acidithiobacillales</taxon>
        <taxon>Acidithiobacillaceae</taxon>
        <taxon>Acidithiobacillus</taxon>
    </lineage>
</organism>
<dbReference type="RefSeq" id="WP_009564621.1">
    <property type="nucleotide sequence ID" value="NZ_AP025160.1"/>
</dbReference>
<dbReference type="NCBIfam" id="TIGR00172">
    <property type="entry name" value="maf"/>
    <property type="match status" value="1"/>
</dbReference>
<dbReference type="AlphaFoldDB" id="A0A2W1KQG0"/>
<dbReference type="CDD" id="cd00555">
    <property type="entry name" value="Maf"/>
    <property type="match status" value="1"/>
</dbReference>
<gene>
    <name evidence="10" type="primary">maf</name>
    <name evidence="10" type="ORF">DN052_00065</name>
</gene>
<evidence type="ECO:0000313" key="10">
    <source>
        <dbReference type="EMBL" id="PZD81517.1"/>
    </source>
</evidence>
<sequence>MALPELILASTSPYRRDLLRRLQIPFRVETAAVDETPFPDETPETLVCRLADAKALAVAQRFPQAVVIGADQMAVCAGRVLGKPGNIEQAVAQLTWMQGQAVDFLNGVTVVAPSGTEAFLVPYRVVLYALTHAEIRRYVERDMPLDCAGSFRSEGLGISLVEHMEGEDPNALMGLPLIAVCRALRNLGYPLP</sequence>
<feature type="site" description="Important for substrate specificity" evidence="9">
    <location>
        <position position="154"/>
    </location>
</feature>
<evidence type="ECO:0000256" key="4">
    <source>
        <dbReference type="ARBA" id="ARBA00023080"/>
    </source>
</evidence>
<keyword evidence="4 9" id="KW-0546">Nucleotide metabolism</keyword>
<comment type="caution">
    <text evidence="10">The sequence shown here is derived from an EMBL/GenBank/DDBJ whole genome shotgun (WGS) entry which is preliminary data.</text>
</comment>
<dbReference type="PIRSF" id="PIRSF006305">
    <property type="entry name" value="Maf"/>
    <property type="match status" value="1"/>
</dbReference>
<dbReference type="Pfam" id="PF02545">
    <property type="entry name" value="Maf"/>
    <property type="match status" value="1"/>
</dbReference>
<name>A0A2W1KQG0_ACIFR</name>
<dbReference type="OrthoDB" id="5292203at2"/>
<evidence type="ECO:0000256" key="1">
    <source>
        <dbReference type="ARBA" id="ARBA00004496"/>
    </source>
</evidence>
<keyword evidence="2 9" id="KW-0963">Cytoplasm</keyword>
<dbReference type="Gene3D" id="3.90.950.10">
    <property type="match status" value="1"/>
</dbReference>
<dbReference type="EC" id="3.6.1.-" evidence="9"/>
<comment type="function">
    <text evidence="6 9">Nucleoside triphosphate pyrophosphatase that hydrolyzes 7-methyl-GTP (m(7)GTP). May have a dual role in cell division arrest and in preventing the incorporation of modified nucleotides into cellular nucleic acids.</text>
</comment>
<dbReference type="Proteomes" id="UP000248886">
    <property type="component" value="Unassembled WGS sequence"/>
</dbReference>
<dbReference type="GO" id="GO:0009117">
    <property type="term" value="P:nucleotide metabolic process"/>
    <property type="evidence" value="ECO:0007669"/>
    <property type="project" value="UniProtKB-KW"/>
</dbReference>
<evidence type="ECO:0000256" key="2">
    <source>
        <dbReference type="ARBA" id="ARBA00022490"/>
    </source>
</evidence>
<comment type="cofactor">
    <cofactor evidence="9">
        <name>a divalent metal cation</name>
        <dbReference type="ChEBI" id="CHEBI:60240"/>
    </cofactor>
</comment>
<feature type="active site" description="Proton acceptor" evidence="9">
    <location>
        <position position="71"/>
    </location>
</feature>
<dbReference type="FunFam" id="3.90.950.10:FF:000005">
    <property type="entry name" value="7-methyl-GTP pyrophosphatase"/>
    <property type="match status" value="1"/>
</dbReference>
<dbReference type="OMA" id="FYCAGSF"/>
<dbReference type="PANTHER" id="PTHR43213:SF10">
    <property type="entry name" value="7-METHYL-GTP PYROPHOSPHATASE"/>
    <property type="match status" value="1"/>
</dbReference>
<feature type="site" description="Important for substrate specificity" evidence="9">
    <location>
        <position position="72"/>
    </location>
</feature>
<evidence type="ECO:0000256" key="7">
    <source>
        <dbReference type="ARBA" id="ARBA00060749"/>
    </source>
</evidence>
<dbReference type="GO" id="GO:0047429">
    <property type="term" value="F:nucleoside triphosphate diphosphatase activity"/>
    <property type="evidence" value="ECO:0007669"/>
    <property type="project" value="InterPro"/>
</dbReference>
<dbReference type="HAMAP" id="MF_00528">
    <property type="entry name" value="Maf"/>
    <property type="match status" value="1"/>
</dbReference>
<dbReference type="EMBL" id="QKQP01000001">
    <property type="protein sequence ID" value="PZD81517.1"/>
    <property type="molecule type" value="Genomic_DNA"/>
</dbReference>
<feature type="site" description="Important for substrate specificity" evidence="9">
    <location>
        <position position="14"/>
    </location>
</feature>
<accession>A0A2W1KQG0</accession>